<sequence>MADPNHVPPASAHQQHEDTQFDHNLRECGGSHLDRFNFLIGCPVCCEATHLIEHCTFRPLDPQGILYYLVIIRDGKAPFVTSIDINSLPGFEDITERPLTPPRAAKVASLWKYHKYKDEKGYLRPCARDPIWSNAENVTILHPILSLSLPERQYYHLITQPINPATNDVLNAPVKHVSQLAIRERGPFPYRGPLSSKSSTNLEPQSFISKPPPKQNTPTTPMTAGPSLVESKNNKETHKSESEEATLKIPITSSEHSKILQTSLSFPYSRSLLHLYNLRFKNPYIGFHTTQQQAFQDIKSP</sequence>
<proteinExistence type="predicted"/>
<evidence type="ECO:0000313" key="2">
    <source>
        <dbReference type="EMBL" id="TGO15990.1"/>
    </source>
</evidence>
<comment type="caution">
    <text evidence="2">The sequence shown here is derived from an EMBL/GenBank/DDBJ whole genome shotgun (WGS) entry which is preliminary data.</text>
</comment>
<gene>
    <name evidence="2" type="ORF">BTUL_0033g00280</name>
</gene>
<reference evidence="2 3" key="1">
    <citation type="submission" date="2017-12" db="EMBL/GenBank/DDBJ databases">
        <title>Comparative genomics of Botrytis spp.</title>
        <authorList>
            <person name="Valero-Jimenez C.A."/>
            <person name="Tapia P."/>
            <person name="Veloso J."/>
            <person name="Silva-Moreno E."/>
            <person name="Staats M."/>
            <person name="Valdes J.H."/>
            <person name="Van Kan J.A.L."/>
        </authorList>
    </citation>
    <scope>NUCLEOTIDE SEQUENCE [LARGE SCALE GENOMIC DNA]</scope>
    <source>
        <strain evidence="2 3">Bt9001</strain>
    </source>
</reference>
<dbReference type="AlphaFoldDB" id="A0A4Z1EWW4"/>
<dbReference type="Proteomes" id="UP000297777">
    <property type="component" value="Unassembled WGS sequence"/>
</dbReference>
<keyword evidence="3" id="KW-1185">Reference proteome</keyword>
<name>A0A4Z1EWW4_9HELO</name>
<accession>A0A4Z1EWW4</accession>
<feature type="compositionally biased region" description="Polar residues" evidence="1">
    <location>
        <begin position="195"/>
        <end position="208"/>
    </location>
</feature>
<evidence type="ECO:0000313" key="3">
    <source>
        <dbReference type="Proteomes" id="UP000297777"/>
    </source>
</evidence>
<feature type="compositionally biased region" description="Basic and acidic residues" evidence="1">
    <location>
        <begin position="232"/>
        <end position="246"/>
    </location>
</feature>
<protein>
    <submittedName>
        <fullName evidence="2">Uncharacterized protein</fullName>
    </submittedName>
</protein>
<organism evidence="2 3">
    <name type="scientific">Botrytis tulipae</name>
    <dbReference type="NCBI Taxonomy" id="87230"/>
    <lineage>
        <taxon>Eukaryota</taxon>
        <taxon>Fungi</taxon>
        <taxon>Dikarya</taxon>
        <taxon>Ascomycota</taxon>
        <taxon>Pezizomycotina</taxon>
        <taxon>Leotiomycetes</taxon>
        <taxon>Helotiales</taxon>
        <taxon>Sclerotiniaceae</taxon>
        <taxon>Botrytis</taxon>
    </lineage>
</organism>
<feature type="region of interest" description="Disordered" evidence="1">
    <location>
        <begin position="188"/>
        <end position="246"/>
    </location>
</feature>
<dbReference type="EMBL" id="PQXH01000033">
    <property type="protein sequence ID" value="TGO15990.1"/>
    <property type="molecule type" value="Genomic_DNA"/>
</dbReference>
<evidence type="ECO:0000256" key="1">
    <source>
        <dbReference type="SAM" id="MobiDB-lite"/>
    </source>
</evidence>